<evidence type="ECO:0000256" key="2">
    <source>
        <dbReference type="SAM" id="SignalP"/>
    </source>
</evidence>
<name>A0A2P7NVF8_9PROT</name>
<keyword evidence="2" id="KW-0732">Signal</keyword>
<dbReference type="AlphaFoldDB" id="A0A2P7NVF8"/>
<feature type="region of interest" description="Disordered" evidence="1">
    <location>
        <begin position="125"/>
        <end position="155"/>
    </location>
</feature>
<comment type="caution">
    <text evidence="3">The sequence shown here is derived from an EMBL/GenBank/DDBJ whole genome shotgun (WGS) entry which is preliminary data.</text>
</comment>
<dbReference type="RefSeq" id="WP_106706769.1">
    <property type="nucleotide sequence ID" value="NZ_PXXU01000020.1"/>
</dbReference>
<feature type="chain" id="PRO_5015178460" description="DUF4398 domain-containing protein" evidence="2">
    <location>
        <begin position="23"/>
        <end position="155"/>
    </location>
</feature>
<gene>
    <name evidence="3" type="ORF">C7H79_08045</name>
</gene>
<evidence type="ECO:0000256" key="1">
    <source>
        <dbReference type="SAM" id="MobiDB-lite"/>
    </source>
</evidence>
<sequence>MNIKLGKYLAVLPMLSMLVACAQMSPMEARNMDHSKIVSEAKTSNDYENLANYYDKLANEMTAKVEEKKVLLEQYEDHSNHYGRRGQDYKSHTLANIRYYQEAATDAIQQAGYHRKIAAELKKSEYAQSFDSPNQKENRKVKARLSSEPSDLKRN</sequence>
<reference evidence="3 4" key="1">
    <citation type="submission" date="2018-03" db="EMBL/GenBank/DDBJ databases">
        <title>Draft genome of Nitrosomonas supralitoralis APG5.</title>
        <authorList>
            <person name="Urakawa H."/>
            <person name="Lopez J.V."/>
        </authorList>
    </citation>
    <scope>NUCLEOTIDE SEQUENCE [LARGE SCALE GENOMIC DNA]</scope>
    <source>
        <strain evidence="3 4">APG5</strain>
    </source>
</reference>
<evidence type="ECO:0000313" key="4">
    <source>
        <dbReference type="Proteomes" id="UP000241912"/>
    </source>
</evidence>
<accession>A0A2P7NVF8</accession>
<evidence type="ECO:0008006" key="5">
    <source>
        <dbReference type="Google" id="ProtNLM"/>
    </source>
</evidence>
<dbReference type="Proteomes" id="UP000241912">
    <property type="component" value="Unassembled WGS sequence"/>
</dbReference>
<organism evidence="3 4">
    <name type="scientific">Nitrosomonas supralitoralis</name>
    <dbReference type="NCBI Taxonomy" id="2116706"/>
    <lineage>
        <taxon>Bacteria</taxon>
        <taxon>Pseudomonadati</taxon>
        <taxon>Pseudomonadota</taxon>
        <taxon>Betaproteobacteria</taxon>
        <taxon>Nitrosomonadales</taxon>
        <taxon>Nitrosomonadaceae</taxon>
        <taxon>Nitrosomonas</taxon>
    </lineage>
</organism>
<feature type="signal peptide" evidence="2">
    <location>
        <begin position="1"/>
        <end position="22"/>
    </location>
</feature>
<keyword evidence="4" id="KW-1185">Reference proteome</keyword>
<proteinExistence type="predicted"/>
<dbReference type="EMBL" id="PXXU01000020">
    <property type="protein sequence ID" value="PSJ17428.1"/>
    <property type="molecule type" value="Genomic_DNA"/>
</dbReference>
<evidence type="ECO:0000313" key="3">
    <source>
        <dbReference type="EMBL" id="PSJ17428.1"/>
    </source>
</evidence>
<dbReference type="OrthoDB" id="8565376at2"/>
<dbReference type="PROSITE" id="PS51257">
    <property type="entry name" value="PROKAR_LIPOPROTEIN"/>
    <property type="match status" value="1"/>
</dbReference>
<protein>
    <recommendedName>
        <fullName evidence="5">DUF4398 domain-containing protein</fullName>
    </recommendedName>
</protein>